<organism evidence="8 9">
    <name type="scientific">Genlisea aurea</name>
    <dbReference type="NCBI Taxonomy" id="192259"/>
    <lineage>
        <taxon>Eukaryota</taxon>
        <taxon>Viridiplantae</taxon>
        <taxon>Streptophyta</taxon>
        <taxon>Embryophyta</taxon>
        <taxon>Tracheophyta</taxon>
        <taxon>Spermatophyta</taxon>
        <taxon>Magnoliopsida</taxon>
        <taxon>eudicotyledons</taxon>
        <taxon>Gunneridae</taxon>
        <taxon>Pentapetalae</taxon>
        <taxon>asterids</taxon>
        <taxon>lamiids</taxon>
        <taxon>Lamiales</taxon>
        <taxon>Lentibulariaceae</taxon>
        <taxon>Genlisea</taxon>
    </lineage>
</organism>
<evidence type="ECO:0000256" key="3">
    <source>
        <dbReference type="ARBA" id="ARBA00022692"/>
    </source>
</evidence>
<dbReference type="EMBL" id="AUSU01004284">
    <property type="protein sequence ID" value="EPS65361.1"/>
    <property type="molecule type" value="Genomic_DNA"/>
</dbReference>
<evidence type="ECO:0000256" key="2">
    <source>
        <dbReference type="ARBA" id="ARBA00010430"/>
    </source>
</evidence>
<reference evidence="8 9" key="1">
    <citation type="journal article" date="2013" name="BMC Genomics">
        <title>The miniature genome of a carnivorous plant Genlisea aurea contains a low number of genes and short non-coding sequences.</title>
        <authorList>
            <person name="Leushkin E.V."/>
            <person name="Sutormin R.A."/>
            <person name="Nabieva E.R."/>
            <person name="Penin A.A."/>
            <person name="Kondrashov A.S."/>
            <person name="Logacheva M.D."/>
        </authorList>
    </citation>
    <scope>NUCLEOTIDE SEQUENCE [LARGE SCALE GENOMIC DNA]</scope>
</reference>
<comment type="subunit">
    <text evidence="7">Component of the dolichol-phosphate mannose (DPM) synthase complex.</text>
</comment>
<feature type="non-terminal residue" evidence="8">
    <location>
        <position position="88"/>
    </location>
</feature>
<evidence type="ECO:0000313" key="9">
    <source>
        <dbReference type="Proteomes" id="UP000015453"/>
    </source>
</evidence>
<evidence type="ECO:0000256" key="6">
    <source>
        <dbReference type="ARBA" id="ARBA00023136"/>
    </source>
</evidence>
<evidence type="ECO:0000256" key="1">
    <source>
        <dbReference type="ARBA" id="ARBA00004477"/>
    </source>
</evidence>
<proteinExistence type="inferred from homology"/>
<keyword evidence="4 7" id="KW-0256">Endoplasmic reticulum</keyword>
<comment type="function">
    <text evidence="7">Stabilizer subunit of the dolichol-phosphate mannose (DPM) synthase complex; tethers catalytic subunit to the ER.</text>
</comment>
<dbReference type="GO" id="GO:0006506">
    <property type="term" value="P:GPI anchor biosynthetic process"/>
    <property type="evidence" value="ECO:0007669"/>
    <property type="project" value="TreeGrafter"/>
</dbReference>
<comment type="caution">
    <text evidence="8">The sequence shown here is derived from an EMBL/GenBank/DDBJ whole genome shotgun (WGS) entry which is preliminary data.</text>
</comment>
<name>S8CKZ6_9LAMI</name>
<comment type="caution">
    <text evidence="7">Lacks conserved residue(s) required for the propagation of feature annotation.</text>
</comment>
<dbReference type="GO" id="GO:0005789">
    <property type="term" value="C:endoplasmic reticulum membrane"/>
    <property type="evidence" value="ECO:0007669"/>
    <property type="project" value="UniProtKB-SubCell"/>
</dbReference>
<dbReference type="AlphaFoldDB" id="S8CKZ6"/>
<dbReference type="Pfam" id="PF08285">
    <property type="entry name" value="DPM3"/>
    <property type="match status" value="1"/>
</dbReference>
<evidence type="ECO:0000313" key="8">
    <source>
        <dbReference type="EMBL" id="EPS65361.1"/>
    </source>
</evidence>
<dbReference type="GO" id="GO:0033185">
    <property type="term" value="C:dolichol-phosphate-mannose synthase complex"/>
    <property type="evidence" value="ECO:0007669"/>
    <property type="project" value="TreeGrafter"/>
</dbReference>
<keyword evidence="9" id="KW-1185">Reference proteome</keyword>
<comment type="pathway">
    <text evidence="7">Protein modification; protein glycosylation.</text>
</comment>
<evidence type="ECO:0000256" key="7">
    <source>
        <dbReference type="RuleBase" id="RU365085"/>
    </source>
</evidence>
<feature type="transmembrane region" description="Helical" evidence="7">
    <location>
        <begin position="34"/>
        <end position="58"/>
    </location>
</feature>
<keyword evidence="6 7" id="KW-0472">Membrane</keyword>
<evidence type="ECO:0000256" key="4">
    <source>
        <dbReference type="ARBA" id="ARBA00022824"/>
    </source>
</evidence>
<dbReference type="PANTHER" id="PTHR16433">
    <property type="entry name" value="DOLICHOL-PHOSPHATE MANNOSYLTRANSFERASE SUBUNIT 3"/>
    <property type="match status" value="1"/>
</dbReference>
<dbReference type="Proteomes" id="UP000015453">
    <property type="component" value="Unassembled WGS sequence"/>
</dbReference>
<comment type="similarity">
    <text evidence="2 7">Belongs to the DPM3 family.</text>
</comment>
<dbReference type="InterPro" id="IPR013174">
    <property type="entry name" value="DPM3"/>
</dbReference>
<protein>
    <recommendedName>
        <fullName evidence="7">Dolichol-phosphate mannosyltransferase subunit 3</fullName>
    </recommendedName>
</protein>
<evidence type="ECO:0000256" key="5">
    <source>
        <dbReference type="ARBA" id="ARBA00022989"/>
    </source>
</evidence>
<gene>
    <name evidence="8" type="ORF">M569_09416</name>
</gene>
<dbReference type="PANTHER" id="PTHR16433:SF0">
    <property type="entry name" value="DOLICHOL-PHOSPHATE MANNOSYLTRANSFERASE SUBUNIT 3"/>
    <property type="match status" value="1"/>
</dbReference>
<dbReference type="UniPathway" id="UPA00378"/>
<sequence length="88" mass="9633">MKHIVKVTSLLVALSALWISLLQLSVIPESHIWLLPIYLIVSLGCYGLLMVGIGLITFPTCPHEAALLQLDINEAKGFLEEKGVDFSS</sequence>
<accession>S8CKZ6</accession>
<keyword evidence="5 7" id="KW-1133">Transmembrane helix</keyword>
<comment type="subcellular location">
    <subcellularLocation>
        <location evidence="1 7">Endoplasmic reticulum membrane</location>
        <topology evidence="1 7">Multi-pass membrane protein</topology>
    </subcellularLocation>
</comment>
<keyword evidence="3 7" id="KW-0812">Transmembrane</keyword>
<dbReference type="OrthoDB" id="2014333at2759"/>